<comment type="caution">
    <text evidence="1">The sequence shown here is derived from an EMBL/GenBank/DDBJ whole genome shotgun (WGS) entry which is preliminary data.</text>
</comment>
<name>A0ABW8EJS5_STRT5</name>
<gene>
    <name evidence="1" type="ORF">ACIO7M_20705</name>
</gene>
<dbReference type="EMBL" id="JBIUYY010000008">
    <property type="protein sequence ID" value="MFJ2823514.1"/>
    <property type="molecule type" value="Genomic_DNA"/>
</dbReference>
<dbReference type="InterPro" id="IPR046307">
    <property type="entry name" value="DUF6422"/>
</dbReference>
<dbReference type="Pfam" id="PF19986">
    <property type="entry name" value="DUF6422"/>
    <property type="match status" value="1"/>
</dbReference>
<reference evidence="1 2" key="1">
    <citation type="submission" date="2024-10" db="EMBL/GenBank/DDBJ databases">
        <title>The Natural Products Discovery Center: Release of the First 8490 Sequenced Strains for Exploring Actinobacteria Biosynthetic Diversity.</title>
        <authorList>
            <person name="Kalkreuter E."/>
            <person name="Kautsar S.A."/>
            <person name="Yang D."/>
            <person name="Bader C.D."/>
            <person name="Teijaro C.N."/>
            <person name="Fluegel L."/>
            <person name="Davis C.M."/>
            <person name="Simpson J.R."/>
            <person name="Lauterbach L."/>
            <person name="Steele A.D."/>
            <person name="Gui C."/>
            <person name="Meng S."/>
            <person name="Li G."/>
            <person name="Viehrig K."/>
            <person name="Ye F."/>
            <person name="Su P."/>
            <person name="Kiefer A.F."/>
            <person name="Nichols A."/>
            <person name="Cepeda A.J."/>
            <person name="Yan W."/>
            <person name="Fan B."/>
            <person name="Jiang Y."/>
            <person name="Adhikari A."/>
            <person name="Zheng C.-J."/>
            <person name="Schuster L."/>
            <person name="Cowan T.M."/>
            <person name="Smanski M.J."/>
            <person name="Chevrette M.G."/>
            <person name="De Carvalho L.P.S."/>
            <person name="Shen B."/>
        </authorList>
    </citation>
    <scope>NUCLEOTIDE SEQUENCE [LARGE SCALE GENOMIC DNA]</scope>
    <source>
        <strain evidence="1 2">NPDC087220</strain>
    </source>
</reference>
<sequence length="149" mass="16395">MMTNVDEPQARAQRASTHWEVWCPQEGGVIYDYGAYARPQDADAAAAQHNDRFTPPHNATGVLYVPPYDELIEQLTADQLKTLQKAALLVIGAREEAATLLTRAGAADFSDVFLSKCRSRGCFCSQYQGRDEGACERGSCRHSAAQHAY</sequence>
<keyword evidence="2" id="KW-1185">Reference proteome</keyword>
<protein>
    <submittedName>
        <fullName evidence="1">DUF6422 family protein</fullName>
    </submittedName>
</protein>
<evidence type="ECO:0000313" key="1">
    <source>
        <dbReference type="EMBL" id="MFJ2823514.1"/>
    </source>
</evidence>
<dbReference type="Proteomes" id="UP001617351">
    <property type="component" value="Unassembled WGS sequence"/>
</dbReference>
<evidence type="ECO:0000313" key="2">
    <source>
        <dbReference type="Proteomes" id="UP001617351"/>
    </source>
</evidence>
<proteinExistence type="predicted"/>
<dbReference type="RefSeq" id="WP_390336461.1">
    <property type="nucleotide sequence ID" value="NZ_JBIUYY010000008.1"/>
</dbReference>
<accession>A0ABW8EJS5</accession>
<organism evidence="1 2">
    <name type="scientific">Streptomyces toxytricini</name>
    <name type="common">Actinomyces toxytricini</name>
    <dbReference type="NCBI Taxonomy" id="67369"/>
    <lineage>
        <taxon>Bacteria</taxon>
        <taxon>Bacillati</taxon>
        <taxon>Actinomycetota</taxon>
        <taxon>Actinomycetes</taxon>
        <taxon>Kitasatosporales</taxon>
        <taxon>Streptomycetaceae</taxon>
        <taxon>Streptomyces</taxon>
    </lineage>
</organism>